<keyword evidence="18" id="KW-1185">Reference proteome</keyword>
<dbReference type="PIRSF" id="PIRSF036313">
    <property type="entry name" value="Fibulin-1"/>
    <property type="match status" value="1"/>
</dbReference>
<dbReference type="InterPro" id="IPR000152">
    <property type="entry name" value="EGF-type_Asp/Asn_hydroxyl_site"/>
</dbReference>
<comment type="caution">
    <text evidence="12">Lacks conserved residue(s) required for the propagation of feature annotation.</text>
</comment>
<dbReference type="PROSITE" id="PS01186">
    <property type="entry name" value="EGF_2"/>
    <property type="match status" value="1"/>
</dbReference>
<comment type="subcellular location">
    <subcellularLocation>
        <location evidence="1 11">Secreted</location>
        <location evidence="1 11">Extracellular space</location>
        <location evidence="1 11">Extracellular matrix</location>
    </subcellularLocation>
</comment>
<keyword evidence="5 11" id="KW-0272">Extracellular matrix</keyword>
<accession>A0ABN9LE34</accession>
<feature type="domain" description="Anaphylatoxin-like" evidence="15">
    <location>
        <begin position="101"/>
        <end position="132"/>
    </location>
</feature>
<dbReference type="SMART" id="SM00181">
    <property type="entry name" value="EGF"/>
    <property type="match status" value="8"/>
</dbReference>
<reference evidence="17" key="1">
    <citation type="submission" date="2023-07" db="EMBL/GenBank/DDBJ databases">
        <authorList>
            <person name="Stuckert A."/>
        </authorList>
    </citation>
    <scope>NUCLEOTIDE SEQUENCE</scope>
</reference>
<evidence type="ECO:0000256" key="12">
    <source>
        <dbReference type="PROSITE-ProRule" id="PRU00076"/>
    </source>
</evidence>
<evidence type="ECO:0000256" key="7">
    <source>
        <dbReference type="ARBA" id="ARBA00022737"/>
    </source>
</evidence>
<dbReference type="InterPro" id="IPR049883">
    <property type="entry name" value="NOTCH1_EGF-like"/>
</dbReference>
<feature type="signal peptide" evidence="14">
    <location>
        <begin position="1"/>
        <end position="19"/>
    </location>
</feature>
<dbReference type="SUPFAM" id="SSF57184">
    <property type="entry name" value="Growth factor receptor domain"/>
    <property type="match status" value="2"/>
</dbReference>
<organism evidence="17 18">
    <name type="scientific">Ranitomeya imitator</name>
    <name type="common">mimic poison frog</name>
    <dbReference type="NCBI Taxonomy" id="111125"/>
    <lineage>
        <taxon>Eukaryota</taxon>
        <taxon>Metazoa</taxon>
        <taxon>Chordata</taxon>
        <taxon>Craniata</taxon>
        <taxon>Vertebrata</taxon>
        <taxon>Euteleostomi</taxon>
        <taxon>Amphibia</taxon>
        <taxon>Batrachia</taxon>
        <taxon>Anura</taxon>
        <taxon>Neobatrachia</taxon>
        <taxon>Hyloidea</taxon>
        <taxon>Dendrobatidae</taxon>
        <taxon>Dendrobatinae</taxon>
        <taxon>Ranitomeya</taxon>
    </lineage>
</organism>
<dbReference type="CDD" id="cd00054">
    <property type="entry name" value="EGF_CA"/>
    <property type="match status" value="6"/>
</dbReference>
<dbReference type="InterPro" id="IPR000742">
    <property type="entry name" value="EGF"/>
</dbReference>
<feature type="region of interest" description="Disordered" evidence="13">
    <location>
        <begin position="141"/>
        <end position="161"/>
    </location>
</feature>
<dbReference type="SMART" id="SM00104">
    <property type="entry name" value="ANATO"/>
    <property type="match status" value="4"/>
</dbReference>
<dbReference type="InterPro" id="IPR009030">
    <property type="entry name" value="Growth_fac_rcpt_cys_sf"/>
</dbReference>
<name>A0ABN9LE34_9NEOB</name>
<evidence type="ECO:0000256" key="14">
    <source>
        <dbReference type="SAM" id="SignalP"/>
    </source>
</evidence>
<keyword evidence="9" id="KW-1015">Disulfide bond</keyword>
<keyword evidence="8" id="KW-0106">Calcium</keyword>
<proteinExistence type="inferred from homology"/>
<protein>
    <recommendedName>
        <fullName evidence="3 11">Fibulin-1</fullName>
    </recommendedName>
</protein>
<dbReference type="Proteomes" id="UP001176940">
    <property type="component" value="Unassembled WGS sequence"/>
</dbReference>
<dbReference type="InterPro" id="IPR026823">
    <property type="entry name" value="cEGF"/>
</dbReference>
<dbReference type="PANTHER" id="PTHR24034">
    <property type="entry name" value="EGF-LIKE DOMAIN-CONTAINING PROTEIN"/>
    <property type="match status" value="1"/>
</dbReference>
<dbReference type="InterPro" id="IPR050751">
    <property type="entry name" value="ECM_structural_protein"/>
</dbReference>
<dbReference type="InterPro" id="IPR018097">
    <property type="entry name" value="EGF_Ca-bd_CS"/>
</dbReference>
<evidence type="ECO:0000256" key="8">
    <source>
        <dbReference type="ARBA" id="ARBA00022837"/>
    </source>
</evidence>
<evidence type="ECO:0000259" key="16">
    <source>
        <dbReference type="PROSITE" id="PS50026"/>
    </source>
</evidence>
<dbReference type="InterPro" id="IPR055088">
    <property type="entry name" value="Fibulin_C"/>
</dbReference>
<evidence type="ECO:0000256" key="1">
    <source>
        <dbReference type="ARBA" id="ARBA00004498"/>
    </source>
</evidence>
<evidence type="ECO:0000256" key="6">
    <source>
        <dbReference type="ARBA" id="ARBA00022536"/>
    </source>
</evidence>
<comment type="function">
    <text evidence="11">Incorporated into fibronectin-containing matrix fibers. May play a role in cell adhesion and migration along protein fibers within the extracellular matrix (ECM). Could be important for certain developmental processes and contribute to the supramolecular organization of ECM architecture, in particular to those of basement membranes.</text>
</comment>
<keyword evidence="6 12" id="KW-0245">EGF-like domain</keyword>
<evidence type="ECO:0000256" key="5">
    <source>
        <dbReference type="ARBA" id="ARBA00022530"/>
    </source>
</evidence>
<evidence type="ECO:0000313" key="18">
    <source>
        <dbReference type="Proteomes" id="UP001176940"/>
    </source>
</evidence>
<feature type="domain" description="Anaphylatoxin-like" evidence="15">
    <location>
        <begin position="65"/>
        <end position="99"/>
    </location>
</feature>
<evidence type="ECO:0000256" key="4">
    <source>
        <dbReference type="ARBA" id="ARBA00022525"/>
    </source>
</evidence>
<evidence type="ECO:0000256" key="9">
    <source>
        <dbReference type="ARBA" id="ARBA00023157"/>
    </source>
</evidence>
<evidence type="ECO:0000313" key="17">
    <source>
        <dbReference type="EMBL" id="CAJ0939938.1"/>
    </source>
</evidence>
<dbReference type="EMBL" id="CAUEEQ010016082">
    <property type="protein sequence ID" value="CAJ0939938.1"/>
    <property type="molecule type" value="Genomic_DNA"/>
</dbReference>
<feature type="domain" description="EGF-like" evidence="16">
    <location>
        <begin position="341"/>
        <end position="379"/>
    </location>
</feature>
<feature type="chain" id="PRO_5046491356" description="Fibulin-1" evidence="14">
    <location>
        <begin position="20"/>
        <end position="786"/>
    </location>
</feature>
<keyword evidence="7" id="KW-0677">Repeat</keyword>
<feature type="domain" description="EGF-like" evidence="16">
    <location>
        <begin position="426"/>
        <end position="465"/>
    </location>
</feature>
<dbReference type="PROSITE" id="PS50026">
    <property type="entry name" value="EGF_3"/>
    <property type="match status" value="3"/>
</dbReference>
<dbReference type="InterPro" id="IPR001881">
    <property type="entry name" value="EGF-like_Ca-bd_dom"/>
</dbReference>
<evidence type="ECO:0000256" key="11">
    <source>
        <dbReference type="PIRNR" id="PIRNR036313"/>
    </source>
</evidence>
<dbReference type="Pfam" id="PF12662">
    <property type="entry name" value="cEGF"/>
    <property type="match status" value="3"/>
</dbReference>
<dbReference type="Pfam" id="PF01821">
    <property type="entry name" value="ANATO"/>
    <property type="match status" value="1"/>
</dbReference>
<evidence type="ECO:0000259" key="15">
    <source>
        <dbReference type="PROSITE" id="PS01178"/>
    </source>
</evidence>
<keyword evidence="10" id="KW-0325">Glycoprotein</keyword>
<comment type="similarity">
    <text evidence="2 11">Belongs to the fibulin family.</text>
</comment>
<dbReference type="InterPro" id="IPR017048">
    <property type="entry name" value="Fibulin-1"/>
</dbReference>
<comment type="caution">
    <text evidence="17">The sequence shown here is derived from an EMBL/GenBank/DDBJ whole genome shotgun (WGS) entry which is preliminary data.</text>
</comment>
<dbReference type="PROSITE" id="PS01187">
    <property type="entry name" value="EGF_CA"/>
    <property type="match status" value="2"/>
</dbReference>
<evidence type="ECO:0000256" key="10">
    <source>
        <dbReference type="ARBA" id="ARBA00023180"/>
    </source>
</evidence>
<evidence type="ECO:0000256" key="3">
    <source>
        <dbReference type="ARBA" id="ARBA00021554"/>
    </source>
</evidence>
<gene>
    <name evidence="17" type="ORF">RIMI_LOCUS8196601</name>
</gene>
<evidence type="ECO:0000256" key="13">
    <source>
        <dbReference type="SAM" id="MobiDB-lite"/>
    </source>
</evidence>
<dbReference type="Pfam" id="PF07645">
    <property type="entry name" value="EGF_CA"/>
    <property type="match status" value="4"/>
</dbReference>
<dbReference type="PROSITE" id="PS01177">
    <property type="entry name" value="ANAPHYLATOXIN_1"/>
    <property type="match status" value="1"/>
</dbReference>
<dbReference type="PROSITE" id="PS01178">
    <property type="entry name" value="ANAPHYLATOXIN_2"/>
    <property type="match status" value="3"/>
</dbReference>
<keyword evidence="14" id="KW-0732">Signal</keyword>
<dbReference type="SMART" id="SM00179">
    <property type="entry name" value="EGF_CA"/>
    <property type="match status" value="7"/>
</dbReference>
<keyword evidence="4 11" id="KW-0964">Secreted</keyword>
<dbReference type="PANTHER" id="PTHR24034:SF97">
    <property type="entry name" value="FIBULIN-1"/>
    <property type="match status" value="1"/>
</dbReference>
<dbReference type="SUPFAM" id="SSF57196">
    <property type="entry name" value="EGF/Laminin"/>
    <property type="match status" value="1"/>
</dbReference>
<dbReference type="InterPro" id="IPR000020">
    <property type="entry name" value="Anaphylatoxin/fibulin"/>
</dbReference>
<sequence>MMKMMNNMLSVAAAAEVKADVCCTSGYEWASLNQDCASLPTLSDSDKQCRLIQEQCCLNQLEDLHCTTGINIANEKNSCDASDQEKASSCEARFVQRCCKCCLLGKEAQARGESCEQMFLGYQCSLVFRACCVKQEGNDAPNQDEANKPLGSNTDNEDPSLNDRCRGGGRCTQQCRDTGSSVICSCYAGYQLQPDGVTCNDINECIEQTHNCKVGQRCINLHGSFRCQREANCGTGYELTDDNNCIDIDECTTGIHNCLPTFNCQNTPGSFRCRPKVQCSTGFIQDALGNCIDINECVSNSAPCPPGQTCINTEGSYTCQRHVVNCGRGYHLNADGTKCEDINECSSIQNPCGEGHTCLNVPGSYRCECRAGYHFDTLSRSCVDINECRGYSGRICAHKCENTDGSFYCSCSTGFKLALDGRNCEDVDECGSNPCSQECANVYGSYQCYCRRGYQLSDVDGITCEDIDECALPTVDTYVPTVAAMSPAASAAPAPPPDTHWPLMAETVKCVTGTHNCSGSETCFNVQGGYKCLLFECPKNYRKAIETRCERLPCFDNECQSQPLRITYHHLSFPTNVPVPTDIFRMGPSHALPGDNIQLSITSGNEKGYFVTKNVNSHSGLVAVQQPITEPQDFLLIIQMDLIRHGTLNTYERSDNSRCIKSCKPTDFSCITDPVHSISNTVLSLPTSREFSRPEEIIFLRAVTPAYSPGPQPDIIFHITEGNVRDSFDIQKRYMDGNIVGVVRQVKPIVGPFHTVLKLEMSYVMGGVVSHKNIVNVNIFVSEFWF</sequence>
<dbReference type="PROSITE" id="PS00010">
    <property type="entry name" value="ASX_HYDROXYL"/>
    <property type="match status" value="3"/>
</dbReference>
<feature type="domain" description="Anaphylatoxin-like" evidence="15">
    <location>
        <begin position="22"/>
        <end position="57"/>
    </location>
</feature>
<comment type="subunit">
    <text evidence="11">Homomultimerizes and interacts with various extracellular matrix components.</text>
</comment>
<dbReference type="Gene3D" id="2.10.25.10">
    <property type="entry name" value="Laminin"/>
    <property type="match status" value="7"/>
</dbReference>
<feature type="domain" description="EGF-like" evidence="16">
    <location>
        <begin position="384"/>
        <end position="425"/>
    </location>
</feature>
<evidence type="ECO:0000256" key="2">
    <source>
        <dbReference type="ARBA" id="ARBA00006127"/>
    </source>
</evidence>
<dbReference type="Pfam" id="PF22914">
    <property type="entry name" value="Fibulin_C"/>
    <property type="match status" value="2"/>
</dbReference>